<dbReference type="GO" id="GO:0003723">
    <property type="term" value="F:RNA binding"/>
    <property type="evidence" value="ECO:0007669"/>
    <property type="project" value="UniProtKB-UniRule"/>
</dbReference>
<dbReference type="Pfam" id="PF00076">
    <property type="entry name" value="RRM_1"/>
    <property type="match status" value="3"/>
</dbReference>
<comment type="similarity">
    <text evidence="1">Belongs to the CELF/BRUNOL family.</text>
</comment>
<dbReference type="EMBL" id="VBQZ03000122">
    <property type="protein sequence ID" value="MXQ94942.1"/>
    <property type="molecule type" value="Genomic_DNA"/>
</dbReference>
<dbReference type="CDD" id="cd12631">
    <property type="entry name" value="RRM1_CELF1_2_Bruno"/>
    <property type="match status" value="1"/>
</dbReference>
<dbReference type="FunFam" id="3.30.70.330:FF:000013">
    <property type="entry name" value="CUGBP Elav-like family member 1 isoform 2"/>
    <property type="match status" value="1"/>
</dbReference>
<evidence type="ECO:0000256" key="2">
    <source>
        <dbReference type="ARBA" id="ARBA00022737"/>
    </source>
</evidence>
<feature type="domain" description="RRM" evidence="6">
    <location>
        <begin position="170"/>
        <end position="215"/>
    </location>
</feature>
<evidence type="ECO:0000259" key="6">
    <source>
        <dbReference type="PROSITE" id="PS50102"/>
    </source>
</evidence>
<evidence type="ECO:0000256" key="4">
    <source>
        <dbReference type="PROSITE-ProRule" id="PRU00176"/>
    </source>
</evidence>
<evidence type="ECO:0000313" key="7">
    <source>
        <dbReference type="EMBL" id="MXQ94942.1"/>
    </source>
</evidence>
<keyword evidence="3 4" id="KW-0694">RNA-binding</keyword>
<dbReference type="InterPro" id="IPR000504">
    <property type="entry name" value="RRM_dom"/>
</dbReference>
<protein>
    <recommendedName>
        <fullName evidence="6">RRM domain-containing protein</fullName>
    </recommendedName>
</protein>
<feature type="domain" description="RRM" evidence="6">
    <location>
        <begin position="451"/>
        <end position="529"/>
    </location>
</feature>
<dbReference type="InterPro" id="IPR034196">
    <property type="entry name" value="CELF1/2_RRM1"/>
</dbReference>
<dbReference type="InterPro" id="IPR034199">
    <property type="entry name" value="CELF1/2_RRM3"/>
</dbReference>
<dbReference type="PANTHER" id="PTHR24012">
    <property type="entry name" value="RNA BINDING PROTEIN"/>
    <property type="match status" value="1"/>
</dbReference>
<evidence type="ECO:0000313" key="8">
    <source>
        <dbReference type="Proteomes" id="UP000322234"/>
    </source>
</evidence>
<dbReference type="FunFam" id="3.30.70.330:FF:000016">
    <property type="entry name" value="CUGBP Elav-like family member 1 isoform 2"/>
    <property type="match status" value="1"/>
</dbReference>
<dbReference type="InterPro" id="IPR012677">
    <property type="entry name" value="Nucleotide-bd_a/b_plait_sf"/>
</dbReference>
<evidence type="ECO:0000256" key="1">
    <source>
        <dbReference type="ARBA" id="ARBA00009621"/>
    </source>
</evidence>
<dbReference type="SUPFAM" id="SSF54928">
    <property type="entry name" value="RNA-binding domain, RBD"/>
    <property type="match status" value="2"/>
</dbReference>
<organism evidence="7 8">
    <name type="scientific">Bos mutus</name>
    <name type="common">wild yak</name>
    <dbReference type="NCBI Taxonomy" id="72004"/>
    <lineage>
        <taxon>Eukaryota</taxon>
        <taxon>Metazoa</taxon>
        <taxon>Chordata</taxon>
        <taxon>Craniata</taxon>
        <taxon>Vertebrata</taxon>
        <taxon>Euteleostomi</taxon>
        <taxon>Mammalia</taxon>
        <taxon>Eutheria</taxon>
        <taxon>Laurasiatheria</taxon>
        <taxon>Artiodactyla</taxon>
        <taxon>Ruminantia</taxon>
        <taxon>Pecora</taxon>
        <taxon>Bovidae</taxon>
        <taxon>Bovinae</taxon>
        <taxon>Bos</taxon>
    </lineage>
</organism>
<name>A0A6B0RZ93_9CETA</name>
<dbReference type="Gene3D" id="3.30.70.330">
    <property type="match status" value="3"/>
</dbReference>
<dbReference type="Proteomes" id="UP000322234">
    <property type="component" value="Unassembled WGS sequence"/>
</dbReference>
<evidence type="ECO:0000256" key="5">
    <source>
        <dbReference type="SAM" id="MobiDB-lite"/>
    </source>
</evidence>
<sequence>MPDFSRGYEAKAVYICGSDKCSKLISLASEGESEVMAAFKLDFLPEMMVDHCSLNSSPVSKKMNGTLDHPDQPDLDAIKMFVGQVPRTWSEKDLRELFEQYGAVYEINVLRDRSQNPPQSKGCCFVTFYTRKAALEAQNALHNMKVLPGMHHPIQMKPADSEKNNAVEDRKLFIGMISKKCTENDIRVMFSSFGQIEECRILRGPDGLSRGGSAVYITGDYHCFNPQKHHRWHKTLKTVSSLSQKEQAVCEATKEGKQMVKALGELAGLRTHRRSRPLYLQLLQQTASSGNLNTLSSLHPMGGLNAVQLQNLAALAAAASAAQSTPSGTSALTTSSSPLSVLTSSGKRSSPSSSSSSSVNPIASLGALQTLAGATAGLNVSSLAGMAALNGGLGSSGLSNGTGSTMEALTQAYSGIQQYAAAALPTLYNQNLLAQQSIGAAGSQKEGPEGANLFIYHLPQEFGDQDLLQMFMPFGNVVSAKVFIDKQTNLSKCFGFVSYDNPVSAQAAIQSMNGFQIGMKRLKVQLKRSKNDSKPY</sequence>
<feature type="compositionally biased region" description="Low complexity" evidence="5">
    <location>
        <begin position="325"/>
        <end position="358"/>
    </location>
</feature>
<dbReference type="AlphaFoldDB" id="A0A6B0RZ93"/>
<comment type="caution">
    <text evidence="7">The sequence shown here is derived from an EMBL/GenBank/DDBJ whole genome shotgun (WGS) entry which is preliminary data.</text>
</comment>
<feature type="region of interest" description="Disordered" evidence="5">
    <location>
        <begin position="325"/>
        <end position="359"/>
    </location>
</feature>
<reference evidence="7" key="1">
    <citation type="submission" date="2019-10" db="EMBL/GenBank/DDBJ databases">
        <title>The sequence and de novo assembly of the wild yak genome.</title>
        <authorList>
            <person name="Liu Y."/>
        </authorList>
    </citation>
    <scope>NUCLEOTIDE SEQUENCE [LARGE SCALE GENOMIC DNA]</scope>
    <source>
        <strain evidence="7">WY2019</strain>
    </source>
</reference>
<accession>A0A6B0RZ93</accession>
<proteinExistence type="inferred from homology"/>
<gene>
    <name evidence="7" type="ORF">E5288_WYG009994</name>
</gene>
<keyword evidence="8" id="KW-1185">Reference proteome</keyword>
<dbReference type="PROSITE" id="PS50102">
    <property type="entry name" value="RRM"/>
    <property type="match status" value="3"/>
</dbReference>
<keyword evidence="2" id="KW-0677">Repeat</keyword>
<feature type="domain" description="RRM" evidence="6">
    <location>
        <begin position="78"/>
        <end position="161"/>
    </location>
</feature>
<dbReference type="CDD" id="cd12638">
    <property type="entry name" value="RRM3_CELF1_2"/>
    <property type="match status" value="1"/>
</dbReference>
<evidence type="ECO:0000256" key="3">
    <source>
        <dbReference type="ARBA" id="ARBA00022884"/>
    </source>
</evidence>
<dbReference type="InterPro" id="IPR035979">
    <property type="entry name" value="RBD_domain_sf"/>
</dbReference>
<dbReference type="SMART" id="SM00360">
    <property type="entry name" value="RRM"/>
    <property type="match status" value="3"/>
</dbReference>